<dbReference type="Gene3D" id="1.10.150.240">
    <property type="entry name" value="Putative phosphatase, domain 2"/>
    <property type="match status" value="1"/>
</dbReference>
<dbReference type="SUPFAM" id="SSF56784">
    <property type="entry name" value="HAD-like"/>
    <property type="match status" value="1"/>
</dbReference>
<dbReference type="Pfam" id="PF13419">
    <property type="entry name" value="HAD_2"/>
    <property type="match status" value="1"/>
</dbReference>
<dbReference type="PANTHER" id="PTHR43434">
    <property type="entry name" value="PHOSPHOGLYCOLATE PHOSPHATASE"/>
    <property type="match status" value="1"/>
</dbReference>
<evidence type="ECO:0000313" key="1">
    <source>
        <dbReference type="EMBL" id="MBC5582253.1"/>
    </source>
</evidence>
<dbReference type="GO" id="GO:0008967">
    <property type="term" value="F:phosphoglycolate phosphatase activity"/>
    <property type="evidence" value="ECO:0007669"/>
    <property type="project" value="TreeGrafter"/>
</dbReference>
<dbReference type="SFLD" id="SFLDS00003">
    <property type="entry name" value="Haloacid_Dehalogenase"/>
    <property type="match status" value="1"/>
</dbReference>
<dbReference type="InterPro" id="IPR023198">
    <property type="entry name" value="PGP-like_dom2"/>
</dbReference>
<dbReference type="InterPro" id="IPR023214">
    <property type="entry name" value="HAD_sf"/>
</dbReference>
<keyword evidence="1" id="KW-0378">Hydrolase</keyword>
<organism evidence="1 2">
    <name type="scientific">Anaerofilum hominis</name>
    <dbReference type="NCBI Taxonomy" id="2763016"/>
    <lineage>
        <taxon>Bacteria</taxon>
        <taxon>Bacillati</taxon>
        <taxon>Bacillota</taxon>
        <taxon>Clostridia</taxon>
        <taxon>Eubacteriales</taxon>
        <taxon>Oscillospiraceae</taxon>
        <taxon>Anaerofilum</taxon>
    </lineage>
</organism>
<dbReference type="GO" id="GO:0005829">
    <property type="term" value="C:cytosol"/>
    <property type="evidence" value="ECO:0007669"/>
    <property type="project" value="TreeGrafter"/>
</dbReference>
<evidence type="ECO:0000313" key="2">
    <source>
        <dbReference type="Proteomes" id="UP000659630"/>
    </source>
</evidence>
<sequence length="218" mass="23806">MTKLTAVVWDWNGTLLDDVDVSYRTINRVLSQNGYPPIPDLASYREKFCFPIIQYYRNAGFDFARTPFEEAARQYMDLYHPAAEHCSLQEGAQAVLNALQEAGLRQILLSASLQAHLEMQVARTPIGPCFDRLLGIGDIYAASKQELALSFLRESGLDPQSVLFVGDSVHDFEVAQGCGSPCVLFSGGHQPPAVLAATGSPVIASLCELPPLLSSVLF</sequence>
<dbReference type="SFLD" id="SFLDG01129">
    <property type="entry name" value="C1.5:_HAD__Beta-PGM__Phosphata"/>
    <property type="match status" value="1"/>
</dbReference>
<protein>
    <submittedName>
        <fullName evidence="1">HAD family hydrolase</fullName>
    </submittedName>
</protein>
<dbReference type="Gene3D" id="3.40.50.1000">
    <property type="entry name" value="HAD superfamily/HAD-like"/>
    <property type="match status" value="1"/>
</dbReference>
<dbReference type="RefSeq" id="WP_186888593.1">
    <property type="nucleotide sequence ID" value="NZ_JACONZ010000004.1"/>
</dbReference>
<dbReference type="InterPro" id="IPR050155">
    <property type="entry name" value="HAD-like_hydrolase_sf"/>
</dbReference>
<reference evidence="1" key="1">
    <citation type="submission" date="2020-08" db="EMBL/GenBank/DDBJ databases">
        <title>Genome public.</title>
        <authorList>
            <person name="Liu C."/>
            <person name="Sun Q."/>
        </authorList>
    </citation>
    <scope>NUCLEOTIDE SEQUENCE</scope>
    <source>
        <strain evidence="1">BX8</strain>
    </source>
</reference>
<dbReference type="InterPro" id="IPR041492">
    <property type="entry name" value="HAD_2"/>
</dbReference>
<dbReference type="Proteomes" id="UP000659630">
    <property type="component" value="Unassembled WGS sequence"/>
</dbReference>
<proteinExistence type="predicted"/>
<name>A0A923L1R7_9FIRM</name>
<accession>A0A923L1R7</accession>
<dbReference type="AlphaFoldDB" id="A0A923L1R7"/>
<dbReference type="EMBL" id="JACONZ010000004">
    <property type="protein sequence ID" value="MBC5582253.1"/>
    <property type="molecule type" value="Genomic_DNA"/>
</dbReference>
<gene>
    <name evidence="1" type="ORF">H8S23_12115</name>
</gene>
<comment type="caution">
    <text evidence="1">The sequence shown here is derived from an EMBL/GenBank/DDBJ whole genome shotgun (WGS) entry which is preliminary data.</text>
</comment>
<dbReference type="GO" id="GO:0006281">
    <property type="term" value="P:DNA repair"/>
    <property type="evidence" value="ECO:0007669"/>
    <property type="project" value="TreeGrafter"/>
</dbReference>
<keyword evidence="2" id="KW-1185">Reference proteome</keyword>
<dbReference type="InterPro" id="IPR036412">
    <property type="entry name" value="HAD-like_sf"/>
</dbReference>
<dbReference type="PANTHER" id="PTHR43434:SF1">
    <property type="entry name" value="PHOSPHOGLYCOLATE PHOSPHATASE"/>
    <property type="match status" value="1"/>
</dbReference>